<protein>
    <recommendedName>
        <fullName evidence="3">Nucleotidyl transferase AbiEii toxin, Type IV TA system</fullName>
    </recommendedName>
</protein>
<name>A0ABY4RIU0_9BACL</name>
<dbReference type="Pfam" id="PF10706">
    <property type="entry name" value="Aminoglyc_resit"/>
    <property type="match status" value="1"/>
</dbReference>
<evidence type="ECO:0008006" key="3">
    <source>
        <dbReference type="Google" id="ProtNLM"/>
    </source>
</evidence>
<reference evidence="1" key="1">
    <citation type="submission" date="2018-02" db="EMBL/GenBank/DDBJ databases">
        <authorList>
            <person name="Kim S.-K."/>
            <person name="Jung H.-I."/>
            <person name="Lee S.-W."/>
        </authorList>
    </citation>
    <scope>NUCLEOTIDE SEQUENCE</scope>
    <source>
        <strain evidence="1">SK3146</strain>
    </source>
</reference>
<reference evidence="1" key="2">
    <citation type="journal article" date="2021" name="J Anim Sci Technol">
        <title>Complete genome sequence of Paenibacillus konkukensis sp. nov. SK3146 as a potential probiotic strain.</title>
        <authorList>
            <person name="Jung H.I."/>
            <person name="Park S."/>
            <person name="Niu K.M."/>
            <person name="Lee S.W."/>
            <person name="Kothari D."/>
            <person name="Yi K.J."/>
            <person name="Kim S.K."/>
        </authorList>
    </citation>
    <scope>NUCLEOTIDE SEQUENCE</scope>
    <source>
        <strain evidence="1">SK3146</strain>
    </source>
</reference>
<organism evidence="1 2">
    <name type="scientific">Paenibacillus konkukensis</name>
    <dbReference type="NCBI Taxonomy" id="2020716"/>
    <lineage>
        <taxon>Bacteria</taxon>
        <taxon>Bacillati</taxon>
        <taxon>Bacillota</taxon>
        <taxon>Bacilli</taxon>
        <taxon>Bacillales</taxon>
        <taxon>Paenibacillaceae</taxon>
        <taxon>Paenibacillus</taxon>
    </lineage>
</organism>
<dbReference type="InterPro" id="IPR043519">
    <property type="entry name" value="NT_sf"/>
</dbReference>
<evidence type="ECO:0000313" key="1">
    <source>
        <dbReference type="EMBL" id="UQZ81935.1"/>
    </source>
</evidence>
<dbReference type="SUPFAM" id="SSF81301">
    <property type="entry name" value="Nucleotidyltransferase"/>
    <property type="match status" value="1"/>
</dbReference>
<dbReference type="Gene3D" id="3.30.460.40">
    <property type="match status" value="1"/>
</dbReference>
<gene>
    <name evidence="1" type="ORF">SK3146_01092</name>
</gene>
<accession>A0ABY4RIU0</accession>
<evidence type="ECO:0000313" key="2">
    <source>
        <dbReference type="Proteomes" id="UP001057134"/>
    </source>
</evidence>
<dbReference type="RefSeq" id="WP_249864128.1">
    <property type="nucleotide sequence ID" value="NZ_CP027059.1"/>
</dbReference>
<keyword evidence="2" id="KW-1185">Reference proteome</keyword>
<dbReference type="EMBL" id="CP027059">
    <property type="protein sequence ID" value="UQZ81935.1"/>
    <property type="molecule type" value="Genomic_DNA"/>
</dbReference>
<proteinExistence type="predicted"/>
<dbReference type="InterPro" id="IPR019646">
    <property type="entry name" value="Aminoglyc_AdlTrfase"/>
</dbReference>
<sequence length="195" mass="21808">MEGIDKLGDALKMLLADLSRVKEPWLIGGSCGLLMQGVSIAKAPRDLDMYADRAGAAAIHSALLAYSIDEQKEDRSSVYYSVLSHYRLSGITLELVGDFEVTAHESVYRVETDYLYKELAASYPLADSAGRQLKLMPLEHELIFNLLRDRPDRYEAIARVMASRYGGWTKALDQLVARNRLSDALVSRLQRLLQG</sequence>
<dbReference type="Proteomes" id="UP001057134">
    <property type="component" value="Chromosome"/>
</dbReference>